<dbReference type="AlphaFoldDB" id="A0A0T5NQX8"/>
<proteinExistence type="predicted"/>
<dbReference type="Proteomes" id="UP000051295">
    <property type="component" value="Unassembled WGS sequence"/>
</dbReference>
<evidence type="ECO:0000313" key="2">
    <source>
        <dbReference type="Proteomes" id="UP000051295"/>
    </source>
</evidence>
<organism evidence="1 2">
    <name type="scientific">Roseovarius atlanticus</name>
    <dbReference type="NCBI Taxonomy" id="1641875"/>
    <lineage>
        <taxon>Bacteria</taxon>
        <taxon>Pseudomonadati</taxon>
        <taxon>Pseudomonadota</taxon>
        <taxon>Alphaproteobacteria</taxon>
        <taxon>Rhodobacterales</taxon>
        <taxon>Roseobacteraceae</taxon>
        <taxon>Roseovarius</taxon>
    </lineage>
</organism>
<evidence type="ECO:0000313" key="1">
    <source>
        <dbReference type="EMBL" id="KRS11300.1"/>
    </source>
</evidence>
<dbReference type="EMBL" id="LAXJ01000020">
    <property type="protein sequence ID" value="KRS11300.1"/>
    <property type="molecule type" value="Genomic_DNA"/>
</dbReference>
<accession>A0A0T5NQX8</accession>
<evidence type="ECO:0008006" key="3">
    <source>
        <dbReference type="Google" id="ProtNLM"/>
    </source>
</evidence>
<name>A0A0T5NQX8_9RHOB</name>
<keyword evidence="2" id="KW-1185">Reference proteome</keyword>
<reference evidence="1 2" key="1">
    <citation type="submission" date="2015-04" db="EMBL/GenBank/DDBJ databases">
        <title>The draft genome sequence of Roseovarius sp.R12b.</title>
        <authorList>
            <person name="Li G."/>
            <person name="Lai Q."/>
            <person name="Shao Z."/>
            <person name="Yan P."/>
        </authorList>
    </citation>
    <scope>NUCLEOTIDE SEQUENCE [LARGE SCALE GENOMIC DNA]</scope>
    <source>
        <strain evidence="1 2">R12B</strain>
    </source>
</reference>
<comment type="caution">
    <text evidence="1">The sequence shown here is derived from an EMBL/GenBank/DDBJ whole genome shotgun (WGS) entry which is preliminary data.</text>
</comment>
<sequence>MSVSHLLEDFGTLSRGDTVEMTEVLLEEERLEAFEKGYQAGWDDSVKAQEGQAGHVSAEFARAVEDIDFTQQEAFRTLLDGVRPLIMQIVETVLPTVARDTLAPRLSEIIMQQVALHGRRPVLVCVAPGQTAALDVADLGEGQVSVSVEEDATLSPDQLQVRFDDGAEQEIDLQDTIARIAAAIDTYFTTAIADEQRKSA</sequence>
<dbReference type="PATRIC" id="fig|1641875.4.peg.1925"/>
<gene>
    <name evidence="1" type="ORF">XM53_17120</name>
</gene>
<protein>
    <recommendedName>
        <fullName evidence="3">Flagellar biosynthesis protein</fullName>
    </recommendedName>
</protein>
<dbReference type="STRING" id="1641875.XM53_17120"/>